<feature type="region of interest" description="Disordered" evidence="1">
    <location>
        <begin position="244"/>
        <end position="324"/>
    </location>
</feature>
<name>A0A4U5PHL8_STECR</name>
<gene>
    <name evidence="3" type="ORF">L596_010192</name>
</gene>
<feature type="compositionally biased region" description="Polar residues" evidence="1">
    <location>
        <begin position="281"/>
        <end position="291"/>
    </location>
</feature>
<comment type="caution">
    <text evidence="3">The sequence shown here is derived from an EMBL/GenBank/DDBJ whole genome shotgun (WGS) entry which is preliminary data.</text>
</comment>
<dbReference type="AlphaFoldDB" id="A0A4U5PHL8"/>
<feature type="transmembrane region" description="Helical" evidence="2">
    <location>
        <begin position="332"/>
        <end position="356"/>
    </location>
</feature>
<organism evidence="3 4">
    <name type="scientific">Steinernema carpocapsae</name>
    <name type="common">Entomopathogenic nematode</name>
    <dbReference type="NCBI Taxonomy" id="34508"/>
    <lineage>
        <taxon>Eukaryota</taxon>
        <taxon>Metazoa</taxon>
        <taxon>Ecdysozoa</taxon>
        <taxon>Nematoda</taxon>
        <taxon>Chromadorea</taxon>
        <taxon>Rhabditida</taxon>
        <taxon>Tylenchina</taxon>
        <taxon>Panagrolaimomorpha</taxon>
        <taxon>Strongyloidoidea</taxon>
        <taxon>Steinernematidae</taxon>
        <taxon>Steinernema</taxon>
    </lineage>
</organism>
<dbReference type="EMBL" id="AZBU02000002">
    <property type="protein sequence ID" value="TKR96129.1"/>
    <property type="molecule type" value="Genomic_DNA"/>
</dbReference>
<protein>
    <submittedName>
        <fullName evidence="3">Uncharacterized protein</fullName>
    </submittedName>
</protein>
<evidence type="ECO:0000313" key="4">
    <source>
        <dbReference type="Proteomes" id="UP000298663"/>
    </source>
</evidence>
<evidence type="ECO:0000256" key="2">
    <source>
        <dbReference type="SAM" id="Phobius"/>
    </source>
</evidence>
<feature type="compositionally biased region" description="Polar residues" evidence="1">
    <location>
        <begin position="366"/>
        <end position="401"/>
    </location>
</feature>
<keyword evidence="2" id="KW-0812">Transmembrane</keyword>
<feature type="region of interest" description="Disordered" evidence="1">
    <location>
        <begin position="366"/>
        <end position="408"/>
    </location>
</feature>
<keyword evidence="2" id="KW-1133">Transmembrane helix</keyword>
<proteinExistence type="predicted"/>
<evidence type="ECO:0000256" key="1">
    <source>
        <dbReference type="SAM" id="MobiDB-lite"/>
    </source>
</evidence>
<reference evidence="3 4" key="2">
    <citation type="journal article" date="2019" name="G3 (Bethesda)">
        <title>Hybrid Assembly of the Genome of the Entomopathogenic Nematode Steinernema carpocapsae Identifies the X-Chromosome.</title>
        <authorList>
            <person name="Serra L."/>
            <person name="Macchietto M."/>
            <person name="Macias-Munoz A."/>
            <person name="McGill C.J."/>
            <person name="Rodriguez I.M."/>
            <person name="Rodriguez B."/>
            <person name="Murad R."/>
            <person name="Mortazavi A."/>
        </authorList>
    </citation>
    <scope>NUCLEOTIDE SEQUENCE [LARGE SCALE GENOMIC DNA]</scope>
    <source>
        <strain evidence="3 4">ALL</strain>
    </source>
</reference>
<evidence type="ECO:0000313" key="3">
    <source>
        <dbReference type="EMBL" id="TKR96129.1"/>
    </source>
</evidence>
<reference evidence="3 4" key="1">
    <citation type="journal article" date="2015" name="Genome Biol.">
        <title>Comparative genomics of Steinernema reveals deeply conserved gene regulatory networks.</title>
        <authorList>
            <person name="Dillman A.R."/>
            <person name="Macchietto M."/>
            <person name="Porter C.F."/>
            <person name="Rogers A."/>
            <person name="Williams B."/>
            <person name="Antoshechkin I."/>
            <person name="Lee M.M."/>
            <person name="Goodwin Z."/>
            <person name="Lu X."/>
            <person name="Lewis E.E."/>
            <person name="Goodrich-Blair H."/>
            <person name="Stock S.P."/>
            <person name="Adams B.J."/>
            <person name="Sternberg P.W."/>
            <person name="Mortazavi A."/>
        </authorList>
    </citation>
    <scope>NUCLEOTIDE SEQUENCE [LARGE SCALE GENOMIC DNA]</scope>
    <source>
        <strain evidence="3 4">ALL</strain>
    </source>
</reference>
<dbReference type="Proteomes" id="UP000298663">
    <property type="component" value="Unassembled WGS sequence"/>
</dbReference>
<sequence length="463" mass="51321">MPDLTRHSYEISDRNVSYWIVDLAGKKGFIPFPPKNAWTVVGQGYITTEFKAMSQDEVQRKRAICGPYNWYYRYQENIFCASQSNISLADLENRRSTQESCRALLFQQNDPIEGRRRPENGYNTYGSGDRRSIRTQVYYRHSLHAKQNTLSSVYNASDHNYHFTFEYRKPHEVEVYLNGGRGPSNWTDCYLRPIRYDLGELPHGFMLPEVEGMKSFDPTIVITTMVSTTARSTVAITTTPEPTSIVGATTTTEADSATTLTVGTSSATSVDSSNSTEKQHVTSPSSVTKQASSHSTETEHITTSTEAGHVTSATIASQESTTKRSNYSADEMALIITFAAILASYVAVIVVGILFWRHVKKLREATSATSATEVSNSNVESGLQQRDSKQSIRTQATQNASLMEAPPNTAVEILTRRSSVLQATEKPSLFEAPTQMKSVVEMPVQQTLSVPQAVQKSSKAKLA</sequence>
<feature type="compositionally biased region" description="Low complexity" evidence="1">
    <location>
        <begin position="248"/>
        <end position="276"/>
    </location>
</feature>
<keyword evidence="2" id="KW-0472">Membrane</keyword>
<keyword evidence="4" id="KW-1185">Reference proteome</keyword>
<accession>A0A4U5PHL8</accession>
<feature type="compositionally biased region" description="Polar residues" evidence="1">
    <location>
        <begin position="311"/>
        <end position="324"/>
    </location>
</feature>